<dbReference type="EMBL" id="CP022572">
    <property type="protein sequence ID" value="AZU64455.1"/>
    <property type="molecule type" value="Genomic_DNA"/>
</dbReference>
<evidence type="ECO:0000256" key="4">
    <source>
        <dbReference type="PIRSR" id="PIRSR000858-1"/>
    </source>
</evidence>
<dbReference type="PROSITE" id="PS51257">
    <property type="entry name" value="PROKAR_LIPOPROTEIN"/>
    <property type="match status" value="1"/>
</dbReference>
<feature type="active site" description="5-glutamyl coenzyme A thioester intermediate" evidence="4">
    <location>
        <position position="326"/>
    </location>
</feature>
<organism evidence="5 6">
    <name type="scientific">Neobacillus mesonae</name>
    <dbReference type="NCBI Taxonomy" id="1193713"/>
    <lineage>
        <taxon>Bacteria</taxon>
        <taxon>Bacillati</taxon>
        <taxon>Bacillota</taxon>
        <taxon>Bacilli</taxon>
        <taxon>Bacillales</taxon>
        <taxon>Bacillaceae</taxon>
        <taxon>Neobacillus</taxon>
    </lineage>
</organism>
<dbReference type="GO" id="GO:0008410">
    <property type="term" value="F:CoA-transferase activity"/>
    <property type="evidence" value="ECO:0007669"/>
    <property type="project" value="InterPro"/>
</dbReference>
<dbReference type="PANTHER" id="PTHR43293:SF1">
    <property type="entry name" value="ACETATE COA-TRANSFERASE YDIF"/>
    <property type="match status" value="1"/>
</dbReference>
<dbReference type="SUPFAM" id="SSF100950">
    <property type="entry name" value="NagB/RpiA/CoA transferase-like"/>
    <property type="match status" value="2"/>
</dbReference>
<dbReference type="RefSeq" id="WP_127489201.1">
    <property type="nucleotide sequence ID" value="NZ_CP022572.1"/>
</dbReference>
<dbReference type="AlphaFoldDB" id="A0A3Q9R055"/>
<sequence>MNKVVNVTEVLPYLKDEAVLSTVGFTLMGACGTILNEIEKSFLETGSPKNLTLLHGAGQSDRVNGIQRLAHPGLVKRIIGSHWGLAPKWGDMIYQNEVEAFCLPQGQLVHLFRAMASGKPGNFSKVGLGTFVDPRIEGGKMNERSRACDDIVEVLHLKGEEYLFYNSHAIDVAIIRGTTADENGNITMEEEAIKLEAISVAQAAKSNGGKVFVQVKYLAKKGSLHPKDIVIPGIYVDGIIIAENQEEDHRQTASYFFDPVYSGDLKIPEASSDPYPFNIRKVIGRRAVMELFPNAVVNLGTGIPGDVIGPIANEERINKAITLTIESGVIGGIPEGGTDFGITKNAEAIIEHGYQFDYYNGSGVDVTFMGLAEVDSEGNVNVSKFGKKTVGCGGFIDITQPAKKVVYCAAFTAGGLKVAIEDGNLNILLEGKAKKFINKVNQITFSGKYARSAGQSVIFVTERAVFELRKEGLVLTEIAPGIDLQRDIIQQMEFEPIISKDLKLMDLRIFKEDPMELENEFYQLENSLHIKNKQKSQGGAKVG</sequence>
<evidence type="ECO:0000256" key="1">
    <source>
        <dbReference type="ARBA" id="ARBA00007154"/>
    </source>
</evidence>
<comment type="similarity">
    <text evidence="1 3">Belongs to the 3-oxoacid CoA-transferase family.</text>
</comment>
<name>A0A3Q9R055_9BACI</name>
<evidence type="ECO:0000256" key="2">
    <source>
        <dbReference type="ARBA" id="ARBA00022679"/>
    </source>
</evidence>
<proteinExistence type="inferred from homology"/>
<dbReference type="PANTHER" id="PTHR43293">
    <property type="entry name" value="ACETATE COA-TRANSFERASE YDIF"/>
    <property type="match status" value="1"/>
</dbReference>
<dbReference type="InterPro" id="IPR037171">
    <property type="entry name" value="NagB/RpiA_transferase-like"/>
</dbReference>
<evidence type="ECO:0000256" key="3">
    <source>
        <dbReference type="PIRNR" id="PIRNR000858"/>
    </source>
</evidence>
<keyword evidence="6" id="KW-1185">Reference proteome</keyword>
<dbReference type="Proteomes" id="UP000282892">
    <property type="component" value="Chromosome"/>
</dbReference>
<dbReference type="InterPro" id="IPR014388">
    <property type="entry name" value="3-oxoacid_CoA-transferase"/>
</dbReference>
<dbReference type="SMART" id="SM00882">
    <property type="entry name" value="CoA_trans"/>
    <property type="match status" value="1"/>
</dbReference>
<evidence type="ECO:0000313" key="5">
    <source>
        <dbReference type="EMBL" id="AZU64455.1"/>
    </source>
</evidence>
<gene>
    <name evidence="5" type="ORF">CHR53_26285</name>
</gene>
<accession>A0A3Q9R055</accession>
<protein>
    <submittedName>
        <fullName evidence="5">Acyl CoA:acetate/3-ketoacid CoA transferase</fullName>
    </submittedName>
</protein>
<reference evidence="5 6" key="1">
    <citation type="submission" date="2017-07" db="EMBL/GenBank/DDBJ databases">
        <title>The complete genome sequence of Bacillus mesonae strain H20-5, an efficient strain improving plant abiotic stress resistance.</title>
        <authorList>
            <person name="Kim S.Y."/>
            <person name="Song H."/>
            <person name="Sang M.K."/>
            <person name="Weon H.-Y."/>
            <person name="Song J."/>
        </authorList>
    </citation>
    <scope>NUCLEOTIDE SEQUENCE [LARGE SCALE GENOMIC DNA]</scope>
    <source>
        <strain evidence="5 6">H20-5</strain>
    </source>
</reference>
<dbReference type="InterPro" id="IPR004165">
    <property type="entry name" value="CoA_trans_fam_I"/>
</dbReference>
<dbReference type="PIRSF" id="PIRSF000858">
    <property type="entry name" value="SCOT-t"/>
    <property type="match status" value="1"/>
</dbReference>
<dbReference type="OrthoDB" id="9805230at2"/>
<dbReference type="Gene3D" id="3.40.1080.10">
    <property type="entry name" value="Glutaconate Coenzyme A-transferase"/>
    <property type="match status" value="2"/>
</dbReference>
<dbReference type="KEGG" id="nmk:CHR53_26285"/>
<keyword evidence="2 3" id="KW-0808">Transferase</keyword>
<dbReference type="Pfam" id="PF01144">
    <property type="entry name" value="CoA_trans"/>
    <property type="match status" value="1"/>
</dbReference>
<evidence type="ECO:0000313" key="6">
    <source>
        <dbReference type="Proteomes" id="UP000282892"/>
    </source>
</evidence>
<dbReference type="GO" id="GO:0046952">
    <property type="term" value="P:ketone body catabolic process"/>
    <property type="evidence" value="ECO:0007669"/>
    <property type="project" value="InterPro"/>
</dbReference>